<dbReference type="CDD" id="cd07067">
    <property type="entry name" value="HP_PGM_like"/>
    <property type="match status" value="1"/>
</dbReference>
<dbReference type="PANTHER" id="PTHR48100">
    <property type="entry name" value="BROAD-SPECIFICITY PHOSPHATASE YOR283W-RELATED"/>
    <property type="match status" value="1"/>
</dbReference>
<dbReference type="AlphaFoldDB" id="A0A9W9RR88"/>
<dbReference type="SMART" id="SM00855">
    <property type="entry name" value="PGAM"/>
    <property type="match status" value="1"/>
</dbReference>
<dbReference type="InterPro" id="IPR050275">
    <property type="entry name" value="PGM_Phosphatase"/>
</dbReference>
<feature type="active site" description="Proton donor/acceptor" evidence="1">
    <location>
        <position position="89"/>
    </location>
</feature>
<organism evidence="3 4">
    <name type="scientific">Penicillium cataractarum</name>
    <dbReference type="NCBI Taxonomy" id="2100454"/>
    <lineage>
        <taxon>Eukaryota</taxon>
        <taxon>Fungi</taxon>
        <taxon>Dikarya</taxon>
        <taxon>Ascomycota</taxon>
        <taxon>Pezizomycotina</taxon>
        <taxon>Eurotiomycetes</taxon>
        <taxon>Eurotiomycetidae</taxon>
        <taxon>Eurotiales</taxon>
        <taxon>Aspergillaceae</taxon>
        <taxon>Penicillium</taxon>
    </lineage>
</organism>
<dbReference type="InterPro" id="IPR029033">
    <property type="entry name" value="His_PPase_superfam"/>
</dbReference>
<gene>
    <name evidence="3" type="ORF">N7496_010515</name>
</gene>
<keyword evidence="4" id="KW-1185">Reference proteome</keyword>
<dbReference type="GO" id="GO:0005829">
    <property type="term" value="C:cytosol"/>
    <property type="evidence" value="ECO:0007669"/>
    <property type="project" value="TreeGrafter"/>
</dbReference>
<dbReference type="PANTHER" id="PTHR48100:SF44">
    <property type="entry name" value="PHOSPHATASE C1620.13-RELATED"/>
    <property type="match status" value="1"/>
</dbReference>
<evidence type="ECO:0008006" key="5">
    <source>
        <dbReference type="Google" id="ProtNLM"/>
    </source>
</evidence>
<feature type="active site" description="Tele-phosphohistidine intermediate" evidence="1">
    <location>
        <position position="8"/>
    </location>
</feature>
<sequence>MRLFLIRHAECEHNVGKAFLARGNSDNLTGVGKDQALRLARYFRDRPVRFTRVLSSDLDRATDTARMICQYQLGSGPALEPFQTAKLREQCYGCGRLSSEVTQIESMASMRARVNGFLRDHILPEMAYHVTGGNAVIAVVGHGVILQVLWACLTEIFGSQSFHLARNAAAPGADYMHPLWSNTGIMEVDIRPGGPPQEMLLRNMIHPNVEPPWLMRAKPPFPPDGSAPLIGWSVTIMTVDSTVHLEGDALAQTIPSVVPQSRQQPMDQFYRLTGSV</sequence>
<evidence type="ECO:0000313" key="3">
    <source>
        <dbReference type="EMBL" id="KAJ5364802.1"/>
    </source>
</evidence>
<dbReference type="Gene3D" id="3.40.50.1240">
    <property type="entry name" value="Phosphoglycerate mutase-like"/>
    <property type="match status" value="2"/>
</dbReference>
<feature type="binding site" evidence="2">
    <location>
        <begin position="7"/>
        <end position="14"/>
    </location>
    <ligand>
        <name>substrate</name>
    </ligand>
</feature>
<reference evidence="3" key="2">
    <citation type="journal article" date="2023" name="IMA Fungus">
        <title>Comparative genomic study of the Penicillium genus elucidates a diverse pangenome and 15 lateral gene transfer events.</title>
        <authorList>
            <person name="Petersen C."/>
            <person name="Sorensen T."/>
            <person name="Nielsen M.R."/>
            <person name="Sondergaard T.E."/>
            <person name="Sorensen J.L."/>
            <person name="Fitzpatrick D.A."/>
            <person name="Frisvad J.C."/>
            <person name="Nielsen K.L."/>
        </authorList>
    </citation>
    <scope>NUCLEOTIDE SEQUENCE</scope>
    <source>
        <strain evidence="3">IBT 29864</strain>
    </source>
</reference>
<dbReference type="EMBL" id="JAPZBS010000008">
    <property type="protein sequence ID" value="KAJ5364802.1"/>
    <property type="molecule type" value="Genomic_DNA"/>
</dbReference>
<evidence type="ECO:0000313" key="4">
    <source>
        <dbReference type="Proteomes" id="UP001147782"/>
    </source>
</evidence>
<evidence type="ECO:0000256" key="2">
    <source>
        <dbReference type="PIRSR" id="PIRSR613078-2"/>
    </source>
</evidence>
<reference evidence="3" key="1">
    <citation type="submission" date="2022-11" db="EMBL/GenBank/DDBJ databases">
        <authorList>
            <person name="Petersen C."/>
        </authorList>
    </citation>
    <scope>NUCLEOTIDE SEQUENCE</scope>
    <source>
        <strain evidence="3">IBT 29864</strain>
    </source>
</reference>
<dbReference type="Proteomes" id="UP001147782">
    <property type="component" value="Unassembled WGS sequence"/>
</dbReference>
<accession>A0A9W9RR88</accession>
<feature type="binding site" evidence="2">
    <location>
        <begin position="89"/>
        <end position="92"/>
    </location>
    <ligand>
        <name>substrate</name>
    </ligand>
</feature>
<name>A0A9W9RR88_9EURO</name>
<dbReference type="Pfam" id="PF00300">
    <property type="entry name" value="His_Phos_1"/>
    <property type="match status" value="1"/>
</dbReference>
<protein>
    <recommendedName>
        <fullName evidence="5">Phosphoglycerate mutase</fullName>
    </recommendedName>
</protein>
<dbReference type="InterPro" id="IPR013078">
    <property type="entry name" value="His_Pase_superF_clade-1"/>
</dbReference>
<comment type="caution">
    <text evidence="3">The sequence shown here is derived from an EMBL/GenBank/DDBJ whole genome shotgun (WGS) entry which is preliminary data.</text>
</comment>
<dbReference type="OrthoDB" id="354304at2759"/>
<evidence type="ECO:0000256" key="1">
    <source>
        <dbReference type="PIRSR" id="PIRSR613078-1"/>
    </source>
</evidence>
<dbReference type="GO" id="GO:0016791">
    <property type="term" value="F:phosphatase activity"/>
    <property type="evidence" value="ECO:0007669"/>
    <property type="project" value="TreeGrafter"/>
</dbReference>
<proteinExistence type="predicted"/>
<dbReference type="RefSeq" id="XP_056552428.1">
    <property type="nucleotide sequence ID" value="XM_056703428.1"/>
</dbReference>
<dbReference type="GeneID" id="81442607"/>
<dbReference type="SUPFAM" id="SSF53254">
    <property type="entry name" value="Phosphoglycerate mutase-like"/>
    <property type="match status" value="1"/>
</dbReference>
<feature type="binding site" evidence="2">
    <location>
        <position position="60"/>
    </location>
    <ligand>
        <name>substrate</name>
    </ligand>
</feature>